<comment type="subcellular location">
    <subcellularLocation>
        <location evidence="5">Cytoplasm</location>
    </subcellularLocation>
</comment>
<sequence>MPIHTLQSDNYTIEAGNIEESSFSQLLNRFSDSKKVIIVDENTHEYCLEFLITQFEELTDAEVMLLPAGEENKVLEVSFQVWEALSEYRVGRSDLIINLGGGVITDMGGFIASVFKRGVHFINIPTTLLAMVDASVGGKTGIDLGPYKNQLGVFNTPDAVYIDKRFLSSLPESEWLNGYAEMLKHAIVFSKTHWKTIHAKTPSQITEEDIIESIAIKNQIVLADPKENGIRKLLNFGHTAGHAIEGYLLGTESPVPHGIAVAWGMSMEAELAFKTGVLNEVDRAWIQSVLASHFPPLPDFTPVKQELLSLMTNDKKNKSGKVSFVFPSEIGQADVNYSFDVDAPVLESLFFKSSDLY</sequence>
<comment type="cofactor">
    <cofactor evidence="3">
        <name>Co(2+)</name>
        <dbReference type="ChEBI" id="CHEBI:48828"/>
    </cofactor>
</comment>
<name>A0ABN1MPP6_9FLAO</name>
<evidence type="ECO:0000313" key="22">
    <source>
        <dbReference type="EMBL" id="GAA0875247.1"/>
    </source>
</evidence>
<evidence type="ECO:0000256" key="10">
    <source>
        <dbReference type="ARBA" id="ARBA00022490"/>
    </source>
</evidence>
<dbReference type="Proteomes" id="UP001501126">
    <property type="component" value="Unassembled WGS sequence"/>
</dbReference>
<evidence type="ECO:0000256" key="17">
    <source>
        <dbReference type="ARBA" id="ARBA00023239"/>
    </source>
</evidence>
<dbReference type="InterPro" id="IPR056179">
    <property type="entry name" value="DHQS_C"/>
</dbReference>
<evidence type="ECO:0000256" key="5">
    <source>
        <dbReference type="ARBA" id="ARBA00004496"/>
    </source>
</evidence>
<feature type="domain" description="3-dehydroquinate synthase N-terminal" evidence="20">
    <location>
        <begin position="64"/>
        <end position="175"/>
    </location>
</feature>
<dbReference type="SUPFAM" id="SSF56796">
    <property type="entry name" value="Dehydroquinate synthase-like"/>
    <property type="match status" value="1"/>
</dbReference>
<evidence type="ECO:0000256" key="2">
    <source>
        <dbReference type="ARBA" id="ARBA00001911"/>
    </source>
</evidence>
<evidence type="ECO:0000256" key="15">
    <source>
        <dbReference type="ARBA" id="ARBA00023027"/>
    </source>
</evidence>
<comment type="cofactor">
    <cofactor evidence="2">
        <name>NAD(+)</name>
        <dbReference type="ChEBI" id="CHEBI:57540"/>
    </cofactor>
</comment>
<evidence type="ECO:0000259" key="21">
    <source>
        <dbReference type="Pfam" id="PF24621"/>
    </source>
</evidence>
<keyword evidence="15" id="KW-0520">NAD</keyword>
<evidence type="ECO:0000256" key="14">
    <source>
        <dbReference type="ARBA" id="ARBA00022833"/>
    </source>
</evidence>
<keyword evidence="12" id="KW-0479">Metal-binding</keyword>
<keyword evidence="16" id="KW-0057">Aromatic amino acid biosynthesis</keyword>
<dbReference type="RefSeq" id="WP_343786525.1">
    <property type="nucleotide sequence ID" value="NZ_BAAAFH010000011.1"/>
</dbReference>
<dbReference type="NCBIfam" id="TIGR01357">
    <property type="entry name" value="aroB"/>
    <property type="match status" value="1"/>
</dbReference>
<dbReference type="PIRSF" id="PIRSF001455">
    <property type="entry name" value="DHQ_synth"/>
    <property type="match status" value="1"/>
</dbReference>
<dbReference type="Pfam" id="PF24621">
    <property type="entry name" value="DHQS_C"/>
    <property type="match status" value="1"/>
</dbReference>
<comment type="function">
    <text evidence="4">Catalyzes the conversion of 3-deoxy-D-arabino-heptulosonate 7-phosphate (DAHP) to dehydroquinate (DHQ).</text>
</comment>
<keyword evidence="11" id="KW-0028">Amino-acid biosynthesis</keyword>
<keyword evidence="14" id="KW-0862">Zinc</keyword>
<reference evidence="22 23" key="1">
    <citation type="journal article" date="2019" name="Int. J. Syst. Evol. Microbiol.">
        <title>The Global Catalogue of Microorganisms (GCM) 10K type strain sequencing project: providing services to taxonomists for standard genome sequencing and annotation.</title>
        <authorList>
            <consortium name="The Broad Institute Genomics Platform"/>
            <consortium name="The Broad Institute Genome Sequencing Center for Infectious Disease"/>
            <person name="Wu L."/>
            <person name="Ma J."/>
        </authorList>
    </citation>
    <scope>NUCLEOTIDE SEQUENCE [LARGE SCALE GENOMIC DNA]</scope>
    <source>
        <strain evidence="22 23">JCM 16083</strain>
    </source>
</reference>
<dbReference type="InterPro" id="IPR030960">
    <property type="entry name" value="DHQS/DOIS_N"/>
</dbReference>
<evidence type="ECO:0000256" key="18">
    <source>
        <dbReference type="ARBA" id="ARBA00023285"/>
    </source>
</evidence>
<dbReference type="PANTHER" id="PTHR43622">
    <property type="entry name" value="3-DEHYDROQUINATE SYNTHASE"/>
    <property type="match status" value="1"/>
</dbReference>
<keyword evidence="10" id="KW-0963">Cytoplasm</keyword>
<evidence type="ECO:0000256" key="16">
    <source>
        <dbReference type="ARBA" id="ARBA00023141"/>
    </source>
</evidence>
<comment type="caution">
    <text evidence="22">The sequence shown here is derived from an EMBL/GenBank/DDBJ whole genome shotgun (WGS) entry which is preliminary data.</text>
</comment>
<dbReference type="CDD" id="cd08195">
    <property type="entry name" value="DHQS"/>
    <property type="match status" value="1"/>
</dbReference>
<evidence type="ECO:0000256" key="8">
    <source>
        <dbReference type="ARBA" id="ARBA00013031"/>
    </source>
</evidence>
<dbReference type="EC" id="4.2.3.4" evidence="8 19"/>
<evidence type="ECO:0000256" key="13">
    <source>
        <dbReference type="ARBA" id="ARBA00022741"/>
    </source>
</evidence>
<comment type="similarity">
    <text evidence="7">Belongs to the sugar phosphate cyclases superfamily. Dehydroquinate synthase family.</text>
</comment>
<evidence type="ECO:0000256" key="6">
    <source>
        <dbReference type="ARBA" id="ARBA00004661"/>
    </source>
</evidence>
<evidence type="ECO:0000256" key="4">
    <source>
        <dbReference type="ARBA" id="ARBA00003485"/>
    </source>
</evidence>
<dbReference type="EMBL" id="BAAAFH010000011">
    <property type="protein sequence ID" value="GAA0875247.1"/>
    <property type="molecule type" value="Genomic_DNA"/>
</dbReference>
<keyword evidence="13" id="KW-0547">Nucleotide-binding</keyword>
<dbReference type="Gene3D" id="1.20.1090.10">
    <property type="entry name" value="Dehydroquinate synthase-like - alpha domain"/>
    <property type="match status" value="1"/>
</dbReference>
<evidence type="ECO:0000256" key="12">
    <source>
        <dbReference type="ARBA" id="ARBA00022723"/>
    </source>
</evidence>
<evidence type="ECO:0000256" key="1">
    <source>
        <dbReference type="ARBA" id="ARBA00001393"/>
    </source>
</evidence>
<keyword evidence="17" id="KW-0456">Lyase</keyword>
<evidence type="ECO:0000256" key="3">
    <source>
        <dbReference type="ARBA" id="ARBA00001941"/>
    </source>
</evidence>
<dbReference type="InterPro" id="IPR016037">
    <property type="entry name" value="DHQ_synth_AroB"/>
</dbReference>
<dbReference type="InterPro" id="IPR050071">
    <property type="entry name" value="Dehydroquinate_synthase"/>
</dbReference>
<comment type="catalytic activity">
    <reaction evidence="1">
        <text>7-phospho-2-dehydro-3-deoxy-D-arabino-heptonate = 3-dehydroquinate + phosphate</text>
        <dbReference type="Rhea" id="RHEA:21968"/>
        <dbReference type="ChEBI" id="CHEBI:32364"/>
        <dbReference type="ChEBI" id="CHEBI:43474"/>
        <dbReference type="ChEBI" id="CHEBI:58394"/>
        <dbReference type="EC" id="4.2.3.4"/>
    </reaction>
</comment>
<dbReference type="PANTHER" id="PTHR43622:SF7">
    <property type="entry name" value="3-DEHYDROQUINATE SYNTHASE, CHLOROPLASTIC"/>
    <property type="match status" value="1"/>
</dbReference>
<evidence type="ECO:0000256" key="7">
    <source>
        <dbReference type="ARBA" id="ARBA00005412"/>
    </source>
</evidence>
<dbReference type="Pfam" id="PF01761">
    <property type="entry name" value="DHQ_synthase"/>
    <property type="match status" value="1"/>
</dbReference>
<feature type="domain" description="3-dehydroquinate synthase C-terminal" evidence="21">
    <location>
        <begin position="178"/>
        <end position="317"/>
    </location>
</feature>
<accession>A0ABN1MPP6</accession>
<keyword evidence="18" id="KW-0170">Cobalt</keyword>
<proteinExistence type="inferred from homology"/>
<comment type="pathway">
    <text evidence="6">Metabolic intermediate biosynthesis; chorismate biosynthesis; chorismate from D-erythrose 4-phosphate and phosphoenolpyruvate: step 2/7.</text>
</comment>
<keyword evidence="23" id="KW-1185">Reference proteome</keyword>
<dbReference type="InterPro" id="IPR030963">
    <property type="entry name" value="DHQ_synth_fam"/>
</dbReference>
<evidence type="ECO:0000256" key="19">
    <source>
        <dbReference type="NCBIfam" id="TIGR01357"/>
    </source>
</evidence>
<protein>
    <recommendedName>
        <fullName evidence="9 19">3-dehydroquinate synthase</fullName>
        <ecNumber evidence="8 19">4.2.3.4</ecNumber>
    </recommendedName>
</protein>
<evidence type="ECO:0000256" key="9">
    <source>
        <dbReference type="ARBA" id="ARBA00017684"/>
    </source>
</evidence>
<dbReference type="Gene3D" id="3.40.50.1970">
    <property type="match status" value="1"/>
</dbReference>
<gene>
    <name evidence="22" type="primary">aroB</name>
    <name evidence="22" type="ORF">GCM10009118_16560</name>
</gene>
<evidence type="ECO:0000256" key="11">
    <source>
        <dbReference type="ARBA" id="ARBA00022605"/>
    </source>
</evidence>
<evidence type="ECO:0000313" key="23">
    <source>
        <dbReference type="Proteomes" id="UP001501126"/>
    </source>
</evidence>
<evidence type="ECO:0000259" key="20">
    <source>
        <dbReference type="Pfam" id="PF01761"/>
    </source>
</evidence>
<organism evidence="22 23">
    <name type="scientific">Wandonia haliotis</name>
    <dbReference type="NCBI Taxonomy" id="574963"/>
    <lineage>
        <taxon>Bacteria</taxon>
        <taxon>Pseudomonadati</taxon>
        <taxon>Bacteroidota</taxon>
        <taxon>Flavobacteriia</taxon>
        <taxon>Flavobacteriales</taxon>
        <taxon>Crocinitomicaceae</taxon>
        <taxon>Wandonia</taxon>
    </lineage>
</organism>